<evidence type="ECO:0000313" key="3">
    <source>
        <dbReference type="Proteomes" id="UP000234681"/>
    </source>
</evidence>
<name>A6IY95_RAT</name>
<evidence type="ECO:0000256" key="1">
    <source>
        <dbReference type="SAM" id="MobiDB-lite"/>
    </source>
</evidence>
<dbReference type="RGD" id="2244">
    <property type="gene designation" value="Cacna1a"/>
</dbReference>
<dbReference type="EMBL" id="CH473972">
    <property type="protein sequence ID" value="EDL92223.1"/>
    <property type="molecule type" value="Genomic_DNA"/>
</dbReference>
<evidence type="ECO:0000313" key="2">
    <source>
        <dbReference type="EMBL" id="EDL92223.1"/>
    </source>
</evidence>
<proteinExistence type="predicted"/>
<reference evidence="3" key="1">
    <citation type="submission" date="2005-09" db="EMBL/GenBank/DDBJ databases">
        <authorList>
            <person name="Mural R.J."/>
            <person name="Li P.W."/>
            <person name="Adams M.D."/>
            <person name="Amanatides P.G."/>
            <person name="Baden-Tillson H."/>
            <person name="Barnstead M."/>
            <person name="Chin S.H."/>
            <person name="Dew I."/>
            <person name="Evans C.A."/>
            <person name="Ferriera S."/>
            <person name="Flanigan M."/>
            <person name="Fosler C."/>
            <person name="Glodek A."/>
            <person name="Gu Z."/>
            <person name="Holt R.A."/>
            <person name="Jennings D."/>
            <person name="Kraft C.L."/>
            <person name="Lu F."/>
            <person name="Nguyen T."/>
            <person name="Nusskern D.R."/>
            <person name="Pfannkoch C.M."/>
            <person name="Sitter C."/>
            <person name="Sutton G.G."/>
            <person name="Venter J.C."/>
            <person name="Wang Z."/>
            <person name="Woodage T."/>
            <person name="Zheng X.H."/>
            <person name="Zhong F."/>
        </authorList>
    </citation>
    <scope>NUCLEOTIDE SEQUENCE [LARGE SCALE GENOMIC DNA]</scope>
    <source>
        <strain>BN</strain>
        <strain evidence="3">Sprague-Dawley</strain>
    </source>
</reference>
<accession>A6IY95</accession>
<dbReference type="Proteomes" id="UP000234681">
    <property type="component" value="Chromosome 19"/>
</dbReference>
<sequence length="54" mass="5563">MPSSGCRCLATSALMGKMRTAMRMSSKSRSTITSGPSSKLSCFSSGEGRQGTGL</sequence>
<feature type="compositionally biased region" description="Polar residues" evidence="1">
    <location>
        <begin position="23"/>
        <end position="44"/>
    </location>
</feature>
<dbReference type="AlphaFoldDB" id="A6IY95"/>
<protein>
    <submittedName>
        <fullName evidence="2">Calcium channel, voltage-dependent, P/Q type, alpha 1A subunit, isoform CRA_e</fullName>
    </submittedName>
</protein>
<feature type="region of interest" description="Disordered" evidence="1">
    <location>
        <begin position="21"/>
        <end position="54"/>
    </location>
</feature>
<gene>
    <name evidence="2 4" type="primary">Cacna1a</name>
    <name evidence="2" type="ORF">rCG_51648</name>
</gene>
<organism evidence="2 3">
    <name type="scientific">Rattus norvegicus</name>
    <name type="common">Rat</name>
    <dbReference type="NCBI Taxonomy" id="10116"/>
    <lineage>
        <taxon>Eukaryota</taxon>
        <taxon>Metazoa</taxon>
        <taxon>Chordata</taxon>
        <taxon>Craniata</taxon>
        <taxon>Vertebrata</taxon>
        <taxon>Euteleostomi</taxon>
        <taxon>Mammalia</taxon>
        <taxon>Eutheria</taxon>
        <taxon>Euarchontoglires</taxon>
        <taxon>Glires</taxon>
        <taxon>Rodentia</taxon>
        <taxon>Myomorpha</taxon>
        <taxon>Muroidea</taxon>
        <taxon>Muridae</taxon>
        <taxon>Murinae</taxon>
        <taxon>Rattus</taxon>
    </lineage>
</organism>
<evidence type="ECO:0000313" key="4">
    <source>
        <dbReference type="RGD" id="2244"/>
    </source>
</evidence>